<evidence type="ECO:0000256" key="1">
    <source>
        <dbReference type="ARBA" id="ARBA00007768"/>
    </source>
</evidence>
<dbReference type="SUPFAM" id="SSF110395">
    <property type="entry name" value="CutC-like"/>
    <property type="match status" value="1"/>
</dbReference>
<sequence length="74" mass="8296">MPGSGINVNNLATILMTTNVQEYHCSASIVCHSKMTYRNETISMGKSESNNSEFQWKICDSNIVEQLIQIASHF</sequence>
<protein>
    <recommendedName>
        <fullName evidence="2">Copper homeostasis protein cutC homolog</fullName>
    </recommendedName>
</protein>
<keyword evidence="4" id="KW-1185">Reference proteome</keyword>
<dbReference type="GO" id="GO:0005507">
    <property type="term" value="F:copper ion binding"/>
    <property type="evidence" value="ECO:0007669"/>
    <property type="project" value="TreeGrafter"/>
</dbReference>
<dbReference type="InterPro" id="IPR036822">
    <property type="entry name" value="CutC-like_dom_sf"/>
</dbReference>
<evidence type="ECO:0000313" key="4">
    <source>
        <dbReference type="Proteomes" id="UP000194236"/>
    </source>
</evidence>
<evidence type="ECO:0000256" key="2">
    <source>
        <dbReference type="ARBA" id="ARBA00019014"/>
    </source>
</evidence>
<reference evidence="3 4" key="1">
    <citation type="submission" date="2017-03" db="EMBL/GenBank/DDBJ databases">
        <title>Genome Survey of Euroglyphus maynei.</title>
        <authorList>
            <person name="Arlian L.G."/>
            <person name="Morgan M.S."/>
            <person name="Rider S.D."/>
        </authorList>
    </citation>
    <scope>NUCLEOTIDE SEQUENCE [LARGE SCALE GENOMIC DNA]</scope>
    <source>
        <strain evidence="3">Arlian Lab</strain>
        <tissue evidence="3">Whole body</tissue>
    </source>
</reference>
<comment type="caution">
    <text evidence="3">The sequence shown here is derived from an EMBL/GenBank/DDBJ whole genome shotgun (WGS) entry which is preliminary data.</text>
</comment>
<organism evidence="3 4">
    <name type="scientific">Euroglyphus maynei</name>
    <name type="common">Mayne's house dust mite</name>
    <dbReference type="NCBI Taxonomy" id="6958"/>
    <lineage>
        <taxon>Eukaryota</taxon>
        <taxon>Metazoa</taxon>
        <taxon>Ecdysozoa</taxon>
        <taxon>Arthropoda</taxon>
        <taxon>Chelicerata</taxon>
        <taxon>Arachnida</taxon>
        <taxon>Acari</taxon>
        <taxon>Acariformes</taxon>
        <taxon>Sarcoptiformes</taxon>
        <taxon>Astigmata</taxon>
        <taxon>Psoroptidia</taxon>
        <taxon>Analgoidea</taxon>
        <taxon>Pyroglyphidae</taxon>
        <taxon>Pyroglyphinae</taxon>
        <taxon>Euroglyphus</taxon>
    </lineage>
</organism>
<name>A0A1Y3BMQ3_EURMA</name>
<dbReference type="InterPro" id="IPR005627">
    <property type="entry name" value="CutC-like"/>
</dbReference>
<accession>A0A1Y3BMQ3</accession>
<dbReference type="Gene3D" id="3.20.20.380">
    <property type="entry name" value="Copper homeostasis (CutC) domain"/>
    <property type="match status" value="1"/>
</dbReference>
<comment type="similarity">
    <text evidence="1">Belongs to the CutC family.</text>
</comment>
<dbReference type="Proteomes" id="UP000194236">
    <property type="component" value="Unassembled WGS sequence"/>
</dbReference>
<proteinExistence type="inferred from homology"/>
<dbReference type="PANTHER" id="PTHR12598:SF0">
    <property type="entry name" value="COPPER HOMEOSTASIS PROTEIN CUTC HOMOLOG"/>
    <property type="match status" value="1"/>
</dbReference>
<evidence type="ECO:0000313" key="3">
    <source>
        <dbReference type="EMBL" id="OTF80886.1"/>
    </source>
</evidence>
<dbReference type="PANTHER" id="PTHR12598">
    <property type="entry name" value="COPPER HOMEOSTASIS PROTEIN CUTC"/>
    <property type="match status" value="1"/>
</dbReference>
<dbReference type="OrthoDB" id="7392499at2759"/>
<dbReference type="AlphaFoldDB" id="A0A1Y3BMQ3"/>
<gene>
    <name evidence="3" type="ORF">BLA29_006264</name>
</gene>
<dbReference type="EMBL" id="MUJZ01016145">
    <property type="protein sequence ID" value="OTF80886.1"/>
    <property type="molecule type" value="Genomic_DNA"/>
</dbReference>